<sequence length="51" mass="5374">MEAGILRTGVPPSGDPEAGVLPGVEKLWSSDGVLETVEPGALIFLEEEFMC</sequence>
<protein>
    <submittedName>
        <fullName evidence="1">Uncharacterized protein</fullName>
    </submittedName>
</protein>
<gene>
    <name evidence="1" type="ORF">DY000_02014385</name>
</gene>
<comment type="caution">
    <text evidence="1">The sequence shown here is derived from an EMBL/GenBank/DDBJ whole genome shotgun (WGS) entry which is preliminary data.</text>
</comment>
<proteinExistence type="predicted"/>
<evidence type="ECO:0000313" key="2">
    <source>
        <dbReference type="Proteomes" id="UP000266723"/>
    </source>
</evidence>
<accession>A0ABQ7CSV6</accession>
<keyword evidence="2" id="KW-1185">Reference proteome</keyword>
<reference evidence="1 2" key="1">
    <citation type="journal article" date="2020" name="BMC Genomics">
        <title>Intraspecific diversification of the crop wild relative Brassica cretica Lam. using demographic model selection.</title>
        <authorList>
            <person name="Kioukis A."/>
            <person name="Michalopoulou V.A."/>
            <person name="Briers L."/>
            <person name="Pirintsos S."/>
            <person name="Studholme D.J."/>
            <person name="Pavlidis P."/>
            <person name="Sarris P.F."/>
        </authorList>
    </citation>
    <scope>NUCLEOTIDE SEQUENCE [LARGE SCALE GENOMIC DNA]</scope>
    <source>
        <strain evidence="2">cv. PFS-1207/04</strain>
    </source>
</reference>
<dbReference type="EMBL" id="QGKV02000759">
    <property type="protein sequence ID" value="KAF3562479.1"/>
    <property type="molecule type" value="Genomic_DNA"/>
</dbReference>
<name>A0ABQ7CSV6_BRACR</name>
<dbReference type="Proteomes" id="UP000266723">
    <property type="component" value="Unassembled WGS sequence"/>
</dbReference>
<organism evidence="1 2">
    <name type="scientific">Brassica cretica</name>
    <name type="common">Mustard</name>
    <dbReference type="NCBI Taxonomy" id="69181"/>
    <lineage>
        <taxon>Eukaryota</taxon>
        <taxon>Viridiplantae</taxon>
        <taxon>Streptophyta</taxon>
        <taxon>Embryophyta</taxon>
        <taxon>Tracheophyta</taxon>
        <taxon>Spermatophyta</taxon>
        <taxon>Magnoliopsida</taxon>
        <taxon>eudicotyledons</taxon>
        <taxon>Gunneridae</taxon>
        <taxon>Pentapetalae</taxon>
        <taxon>rosids</taxon>
        <taxon>malvids</taxon>
        <taxon>Brassicales</taxon>
        <taxon>Brassicaceae</taxon>
        <taxon>Brassiceae</taxon>
        <taxon>Brassica</taxon>
    </lineage>
</organism>
<evidence type="ECO:0000313" key="1">
    <source>
        <dbReference type="EMBL" id="KAF3562479.1"/>
    </source>
</evidence>